<accession>A0A6J5PA70</accession>
<organism evidence="1">
    <name type="scientific">uncultured Caudovirales phage</name>
    <dbReference type="NCBI Taxonomy" id="2100421"/>
    <lineage>
        <taxon>Viruses</taxon>
        <taxon>Duplodnaviria</taxon>
        <taxon>Heunggongvirae</taxon>
        <taxon>Uroviricota</taxon>
        <taxon>Caudoviricetes</taxon>
        <taxon>Peduoviridae</taxon>
        <taxon>Maltschvirus</taxon>
        <taxon>Maltschvirus maltsch</taxon>
    </lineage>
</organism>
<dbReference type="InterPro" id="IPR029052">
    <property type="entry name" value="Metallo-depent_PP-like"/>
</dbReference>
<dbReference type="SUPFAM" id="SSF56300">
    <property type="entry name" value="Metallo-dependent phosphatases"/>
    <property type="match status" value="1"/>
</dbReference>
<name>A0A6J5PA70_9CAUD</name>
<reference evidence="1" key="1">
    <citation type="submission" date="2020-04" db="EMBL/GenBank/DDBJ databases">
        <authorList>
            <person name="Chiriac C."/>
            <person name="Salcher M."/>
            <person name="Ghai R."/>
            <person name="Kavagutti S V."/>
        </authorList>
    </citation>
    <scope>NUCLEOTIDE SEQUENCE</scope>
</reference>
<dbReference type="GO" id="GO:0016787">
    <property type="term" value="F:hydrolase activity"/>
    <property type="evidence" value="ECO:0007669"/>
    <property type="project" value="InterPro"/>
</dbReference>
<sequence length="332" mass="36810">MPPTKVSEADFLAAWNRCSSPTMVARATGLSLRAVLGRRQRMEERGMVMPKPVSKNNPQTPTNQVRVRLDELGAKRHTHMERDMVARLHDGVALIFSDAHYWPGEPSVAHKALVTLCARLKPAMVIANGDVFDGARVSRHPRIAWEKGPSVKEEVETVCLRMREIERAAPKAELIRTAGNHDLRFESYISANAPELEGLHGTSLMDFLPRWRAGFALHINKDQPGWTVVRHVHVAGGVHSAYNSTLRAGLSYIHGHLHKLQVVPYGDYKGRRYGVDTGTLADPQAPAFGYTMSGPLNWCSGFAVLTFRGGRLLLPELVEVIDGTAYFRGEPV</sequence>
<gene>
    <name evidence="1" type="ORF">UFOVP840_24</name>
</gene>
<dbReference type="EMBL" id="LR796785">
    <property type="protein sequence ID" value="CAB4166301.1"/>
    <property type="molecule type" value="Genomic_DNA"/>
</dbReference>
<evidence type="ECO:0008006" key="2">
    <source>
        <dbReference type="Google" id="ProtNLM"/>
    </source>
</evidence>
<protein>
    <recommendedName>
        <fullName evidence="2">Calcineurin-like phosphoesterase domain-containing protein</fullName>
    </recommendedName>
</protein>
<proteinExistence type="predicted"/>
<evidence type="ECO:0000313" key="1">
    <source>
        <dbReference type="EMBL" id="CAB4166301.1"/>
    </source>
</evidence>